<evidence type="ECO:0000256" key="1">
    <source>
        <dbReference type="ARBA" id="ARBA00022475"/>
    </source>
</evidence>
<evidence type="ECO:0000256" key="3">
    <source>
        <dbReference type="ARBA" id="ARBA00022989"/>
    </source>
</evidence>
<evidence type="ECO:0000313" key="9">
    <source>
        <dbReference type="Proteomes" id="UP000477911"/>
    </source>
</evidence>
<sequence length="114" mass="13000">MMKYIRAAFMAVLAIVLISIALGNRQMVTLTLLPQGLADIIGLNQSINLPLFVVIVLSIIVGLLIGFFWEWMREHKHRVEARRQGKEANKLQREVRRLKGEKHKGKDDVLALLD</sequence>
<keyword evidence="2 6" id="KW-0812">Transmembrane</keyword>
<feature type="transmembrane region" description="Helical" evidence="6">
    <location>
        <begin position="47"/>
        <end position="69"/>
    </location>
</feature>
<dbReference type="InterPro" id="IPR010445">
    <property type="entry name" value="LapA_dom"/>
</dbReference>
<evidence type="ECO:0000256" key="2">
    <source>
        <dbReference type="ARBA" id="ARBA00022692"/>
    </source>
</evidence>
<proteinExistence type="predicted"/>
<feature type="domain" description="Lipopolysaccharide assembly protein A" evidence="7">
    <location>
        <begin position="24"/>
        <end position="95"/>
    </location>
</feature>
<keyword evidence="4 6" id="KW-0472">Membrane</keyword>
<organism evidence="8 9">
    <name type="scientific">Pseudooceanicola albus</name>
    <dbReference type="NCBI Taxonomy" id="2692189"/>
    <lineage>
        <taxon>Bacteria</taxon>
        <taxon>Pseudomonadati</taxon>
        <taxon>Pseudomonadota</taxon>
        <taxon>Alphaproteobacteria</taxon>
        <taxon>Rhodobacterales</taxon>
        <taxon>Paracoccaceae</taxon>
        <taxon>Pseudooceanicola</taxon>
    </lineage>
</organism>
<comment type="caution">
    <text evidence="8">The sequence shown here is derived from an EMBL/GenBank/DDBJ whole genome shotgun (WGS) entry which is preliminary data.</text>
</comment>
<dbReference type="EMBL" id="WUMU01000010">
    <property type="protein sequence ID" value="MXN18266.1"/>
    <property type="molecule type" value="Genomic_DNA"/>
</dbReference>
<dbReference type="Proteomes" id="UP000477911">
    <property type="component" value="Unassembled WGS sequence"/>
</dbReference>
<evidence type="ECO:0000256" key="4">
    <source>
        <dbReference type="ARBA" id="ARBA00023136"/>
    </source>
</evidence>
<dbReference type="Pfam" id="PF06305">
    <property type="entry name" value="LapA_dom"/>
    <property type="match status" value="1"/>
</dbReference>
<feature type="region of interest" description="Disordered" evidence="5">
    <location>
        <begin position="94"/>
        <end position="114"/>
    </location>
</feature>
<evidence type="ECO:0000256" key="5">
    <source>
        <dbReference type="SAM" id="MobiDB-lite"/>
    </source>
</evidence>
<evidence type="ECO:0000259" key="7">
    <source>
        <dbReference type="Pfam" id="PF06305"/>
    </source>
</evidence>
<keyword evidence="1" id="KW-1003">Cell membrane</keyword>
<name>A0A6L7G4B2_9RHOB</name>
<reference evidence="8 9" key="1">
    <citation type="submission" date="2019-12" db="EMBL/GenBank/DDBJ databases">
        <authorList>
            <person name="Li M."/>
        </authorList>
    </citation>
    <scope>NUCLEOTIDE SEQUENCE [LARGE SCALE GENOMIC DNA]</scope>
    <source>
        <strain evidence="8 9">GBMRC 2024</strain>
    </source>
</reference>
<keyword evidence="3 6" id="KW-1133">Transmembrane helix</keyword>
<gene>
    <name evidence="8" type="ORF">GR170_10495</name>
</gene>
<evidence type="ECO:0000313" key="8">
    <source>
        <dbReference type="EMBL" id="MXN18266.1"/>
    </source>
</evidence>
<evidence type="ECO:0000256" key="6">
    <source>
        <dbReference type="SAM" id="Phobius"/>
    </source>
</evidence>
<dbReference type="AlphaFoldDB" id="A0A6L7G4B2"/>
<accession>A0A6L7G4B2</accession>
<protein>
    <submittedName>
        <fullName evidence="8">DUF1049 domain-containing protein</fullName>
    </submittedName>
</protein>
<dbReference type="GO" id="GO:0005886">
    <property type="term" value="C:plasma membrane"/>
    <property type="evidence" value="ECO:0007669"/>
    <property type="project" value="InterPro"/>
</dbReference>
<keyword evidence="9" id="KW-1185">Reference proteome</keyword>